<gene>
    <name evidence="2" type="ORF">Cgig2_014905</name>
</gene>
<comment type="caution">
    <text evidence="2">The sequence shown here is derived from an EMBL/GenBank/DDBJ whole genome shotgun (WGS) entry which is preliminary data.</text>
</comment>
<dbReference type="EMBL" id="JAKOGI010003650">
    <property type="protein sequence ID" value="KAJ8420251.1"/>
    <property type="molecule type" value="Genomic_DNA"/>
</dbReference>
<reference evidence="2" key="1">
    <citation type="submission" date="2022-04" db="EMBL/GenBank/DDBJ databases">
        <title>Carnegiea gigantea Genome sequencing and assembly v2.</title>
        <authorList>
            <person name="Copetti D."/>
            <person name="Sanderson M.J."/>
            <person name="Burquez A."/>
            <person name="Wojciechowski M.F."/>
        </authorList>
    </citation>
    <scope>NUCLEOTIDE SEQUENCE</scope>
    <source>
        <strain evidence="2">SGP5-SGP5p</strain>
        <tissue evidence="2">Aerial part</tissue>
    </source>
</reference>
<keyword evidence="3" id="KW-1185">Reference proteome</keyword>
<protein>
    <submittedName>
        <fullName evidence="2">Uncharacterized protein</fullName>
    </submittedName>
</protein>
<evidence type="ECO:0000313" key="2">
    <source>
        <dbReference type="EMBL" id="KAJ8420251.1"/>
    </source>
</evidence>
<dbReference type="AlphaFoldDB" id="A0A9Q1GGU2"/>
<feature type="compositionally biased region" description="Low complexity" evidence="1">
    <location>
        <begin position="116"/>
        <end position="133"/>
    </location>
</feature>
<dbReference type="Proteomes" id="UP001153076">
    <property type="component" value="Unassembled WGS sequence"/>
</dbReference>
<evidence type="ECO:0000313" key="3">
    <source>
        <dbReference type="Proteomes" id="UP001153076"/>
    </source>
</evidence>
<sequence length="329" mass="35637">MKVANAIVRRILVDTESSVDIIIWDCLKKLTYPGREIIPLVHPILGFEGQEGDQRMAREYNLVSVRPLVKRMIRRETQPIGKKAWTGPPSPAAEALVIHTVTSAEPERPRPEAVDGSSSRSLPSAAPAASSSSSGIIALPSKGMCRRIKLHQLRILTLGLGTPAILDELDVCLKISFNAKGLRCQSHQDFPKELGALPRSLDLADLSALTSTLERASSSWCCKSFFSTSKASFSFFNFSKWRLEKINSIKQCGLSFTSAIATCSSSTGVGFAESTGASDHDLANFSTKVCLAEASAAKMSTHRTCVCTKGSPMACSEEPRTLAHLRTPR</sequence>
<organism evidence="2 3">
    <name type="scientific">Carnegiea gigantea</name>
    <dbReference type="NCBI Taxonomy" id="171969"/>
    <lineage>
        <taxon>Eukaryota</taxon>
        <taxon>Viridiplantae</taxon>
        <taxon>Streptophyta</taxon>
        <taxon>Embryophyta</taxon>
        <taxon>Tracheophyta</taxon>
        <taxon>Spermatophyta</taxon>
        <taxon>Magnoliopsida</taxon>
        <taxon>eudicotyledons</taxon>
        <taxon>Gunneridae</taxon>
        <taxon>Pentapetalae</taxon>
        <taxon>Caryophyllales</taxon>
        <taxon>Cactineae</taxon>
        <taxon>Cactaceae</taxon>
        <taxon>Cactoideae</taxon>
        <taxon>Echinocereeae</taxon>
        <taxon>Carnegiea</taxon>
    </lineage>
</organism>
<evidence type="ECO:0000256" key="1">
    <source>
        <dbReference type="SAM" id="MobiDB-lite"/>
    </source>
</evidence>
<accession>A0A9Q1GGU2</accession>
<name>A0A9Q1GGU2_9CARY</name>
<feature type="region of interest" description="Disordered" evidence="1">
    <location>
        <begin position="101"/>
        <end position="133"/>
    </location>
</feature>
<proteinExistence type="predicted"/>